<comment type="caution">
    <text evidence="3">The sequence shown here is derived from an EMBL/GenBank/DDBJ whole genome shotgun (WGS) entry which is preliminary data.</text>
</comment>
<evidence type="ECO:0000313" key="4">
    <source>
        <dbReference type="Proteomes" id="UP001501358"/>
    </source>
</evidence>
<dbReference type="Proteomes" id="UP001501358">
    <property type="component" value="Unassembled WGS sequence"/>
</dbReference>
<keyword evidence="4" id="KW-1185">Reference proteome</keyword>
<evidence type="ECO:0000256" key="1">
    <source>
        <dbReference type="SAM" id="MobiDB-lite"/>
    </source>
</evidence>
<organism evidence="3 4">
    <name type="scientific">Streptomyces thermolineatus</name>
    <dbReference type="NCBI Taxonomy" id="44033"/>
    <lineage>
        <taxon>Bacteria</taxon>
        <taxon>Bacillati</taxon>
        <taxon>Actinomycetota</taxon>
        <taxon>Actinomycetes</taxon>
        <taxon>Kitasatosporales</taxon>
        <taxon>Streptomycetaceae</taxon>
        <taxon>Streptomyces</taxon>
    </lineage>
</organism>
<dbReference type="EMBL" id="BAAATA010000021">
    <property type="protein sequence ID" value="GAA2496398.1"/>
    <property type="molecule type" value="Genomic_DNA"/>
</dbReference>
<evidence type="ECO:0000313" key="3">
    <source>
        <dbReference type="EMBL" id="GAA2496398.1"/>
    </source>
</evidence>
<sequence length="189" mass="19927">MVVRGAYALSRVAVLVRTSGTWLWWTGLAAAAAGAAVPGLTGRRIGLFAGLALFVVGAAVSFLARQGRYRRLAEEAVKVPKAPGAVVLQDRAVTARLWLRSRRGWLLLALVAAVASSFLVPVAAGLLLAGLGAGLRFKAARLGRLESEHEVLLWVRPEQVRRGPAGKDVTGYETTGVRAGDARPGGARR</sequence>
<feature type="compositionally biased region" description="Low complexity" evidence="1">
    <location>
        <begin position="176"/>
        <end position="189"/>
    </location>
</feature>
<reference evidence="4" key="1">
    <citation type="journal article" date="2019" name="Int. J. Syst. Evol. Microbiol.">
        <title>The Global Catalogue of Microorganisms (GCM) 10K type strain sequencing project: providing services to taxonomists for standard genome sequencing and annotation.</title>
        <authorList>
            <consortium name="The Broad Institute Genomics Platform"/>
            <consortium name="The Broad Institute Genome Sequencing Center for Infectious Disease"/>
            <person name="Wu L."/>
            <person name="Ma J."/>
        </authorList>
    </citation>
    <scope>NUCLEOTIDE SEQUENCE [LARGE SCALE GENOMIC DNA]</scope>
    <source>
        <strain evidence="4">JCM 6307</strain>
    </source>
</reference>
<evidence type="ECO:0000256" key="2">
    <source>
        <dbReference type="SAM" id="Phobius"/>
    </source>
</evidence>
<protein>
    <recommendedName>
        <fullName evidence="5">Integral membrane protein</fullName>
    </recommendedName>
</protein>
<keyword evidence="2" id="KW-1133">Transmembrane helix</keyword>
<feature type="region of interest" description="Disordered" evidence="1">
    <location>
        <begin position="165"/>
        <end position="189"/>
    </location>
</feature>
<feature type="transmembrane region" description="Helical" evidence="2">
    <location>
        <begin position="21"/>
        <end position="39"/>
    </location>
</feature>
<feature type="transmembrane region" description="Helical" evidence="2">
    <location>
        <begin position="45"/>
        <end position="64"/>
    </location>
</feature>
<keyword evidence="2" id="KW-0812">Transmembrane</keyword>
<name>A0ABP5ZFI6_9ACTN</name>
<gene>
    <name evidence="3" type="ORF">GCM10010406_35910</name>
</gene>
<proteinExistence type="predicted"/>
<keyword evidence="2" id="KW-0472">Membrane</keyword>
<feature type="transmembrane region" description="Helical" evidence="2">
    <location>
        <begin position="105"/>
        <end position="131"/>
    </location>
</feature>
<accession>A0ABP5ZFI6</accession>
<evidence type="ECO:0008006" key="5">
    <source>
        <dbReference type="Google" id="ProtNLM"/>
    </source>
</evidence>